<protein>
    <submittedName>
        <fullName evidence="2">Uncharacterized protein</fullName>
    </submittedName>
</protein>
<feature type="compositionally biased region" description="Basic and acidic residues" evidence="1">
    <location>
        <begin position="26"/>
        <end position="40"/>
    </location>
</feature>
<organism evidence="2">
    <name type="scientific">Borely moumouvirus</name>
    <dbReference type="NCBI Taxonomy" id="2712067"/>
    <lineage>
        <taxon>Viruses</taxon>
        <taxon>Varidnaviria</taxon>
        <taxon>Bamfordvirae</taxon>
        <taxon>Nucleocytoviricota</taxon>
        <taxon>Megaviricetes</taxon>
        <taxon>Imitervirales</taxon>
        <taxon>Mimiviridae</taxon>
        <taxon>Megamimivirinae</taxon>
        <taxon>Moumouvirus</taxon>
    </lineage>
</organism>
<evidence type="ECO:0000256" key="1">
    <source>
        <dbReference type="SAM" id="MobiDB-lite"/>
    </source>
</evidence>
<name>A0A6G6ACT5_9VIRU</name>
<sequence length="250" mass="28258">MKFVLIFLMLLILSSIADDTNSESSNDIKSEPKENKSKNEFKDTIEEAASIISSPTVAAAIKVIEAFKSETSTTISDKKDQNGFLDIQNDYDYGYGSVLISRLDELINFWLEDDMYLFLSDNQKKILTRSFKEYTIQISQDPYYKQKYELSFSDGKGSIFLMIISIMPHPTNNAAVKWEKYLLKSKFVPAPSYVIVTESDCNILSCDRTDKIVYLPTVLNTAHIQDIVAMNVNMLIGFSDNIEAITGQNG</sequence>
<proteinExistence type="predicted"/>
<feature type="region of interest" description="Disordered" evidence="1">
    <location>
        <begin position="20"/>
        <end position="40"/>
    </location>
</feature>
<accession>A0A6G6ACT5</accession>
<dbReference type="EMBL" id="MN175499">
    <property type="protein sequence ID" value="QID06642.1"/>
    <property type="molecule type" value="Genomic_DNA"/>
</dbReference>
<reference evidence="2" key="1">
    <citation type="submission" date="2019-07" db="EMBL/GenBank/DDBJ databases">
        <title>The discovery of a new lineage B mimivirus raises questions about particles surface fibrils.</title>
        <authorList>
            <person name="Silva L.K.S."/>
            <person name="Rodrigues R.A.L."/>
            <person name="Andrade A.C.S.P."/>
            <person name="Hikida H."/>
            <person name="Andreani J."/>
            <person name="Levasseur A."/>
            <person name="La Scola B."/>
            <person name="Abrahao J.S."/>
        </authorList>
    </citation>
    <scope>NUCLEOTIDE SEQUENCE</scope>
    <source>
        <strain evidence="2">B60</strain>
    </source>
</reference>
<evidence type="ECO:0000313" key="2">
    <source>
        <dbReference type="EMBL" id="QID06642.1"/>
    </source>
</evidence>